<organism evidence="2 3">
    <name type="scientific">Shewanella japonica</name>
    <dbReference type="NCBI Taxonomy" id="93973"/>
    <lineage>
        <taxon>Bacteria</taxon>
        <taxon>Pseudomonadati</taxon>
        <taxon>Pseudomonadota</taxon>
        <taxon>Gammaproteobacteria</taxon>
        <taxon>Alteromonadales</taxon>
        <taxon>Shewanellaceae</taxon>
        <taxon>Shewanella</taxon>
    </lineage>
</organism>
<evidence type="ECO:0000313" key="2">
    <source>
        <dbReference type="EMBL" id="ARD22315.1"/>
    </source>
</evidence>
<evidence type="ECO:0000259" key="1">
    <source>
        <dbReference type="PROSITE" id="PS51184"/>
    </source>
</evidence>
<dbReference type="PANTHER" id="PTHR12461:SF105">
    <property type="entry name" value="HYPOXIA-INDUCIBLE FACTOR 1-ALPHA INHIBITOR"/>
    <property type="match status" value="1"/>
</dbReference>
<accession>A0ABM6JK16</accession>
<dbReference type="Gene3D" id="2.60.120.650">
    <property type="entry name" value="Cupin"/>
    <property type="match status" value="1"/>
</dbReference>
<feature type="domain" description="JmjC" evidence="1">
    <location>
        <begin position="115"/>
        <end position="272"/>
    </location>
</feature>
<name>A0ABM6JK16_9GAMM</name>
<keyword evidence="3" id="KW-1185">Reference proteome</keyword>
<dbReference type="PANTHER" id="PTHR12461">
    <property type="entry name" value="HYPOXIA-INDUCIBLE FACTOR 1 ALPHA INHIBITOR-RELATED"/>
    <property type="match status" value="1"/>
</dbReference>
<protein>
    <submittedName>
        <fullName evidence="2">Transcription factor jumonji/aspartyl beta-hydroxylase</fullName>
    </submittedName>
</protein>
<dbReference type="PROSITE" id="PS51184">
    <property type="entry name" value="JMJC"/>
    <property type="match status" value="1"/>
</dbReference>
<dbReference type="RefSeq" id="WP_080915696.1">
    <property type="nucleotide sequence ID" value="NZ_CP020472.1"/>
</dbReference>
<evidence type="ECO:0000313" key="3">
    <source>
        <dbReference type="Proteomes" id="UP000191820"/>
    </source>
</evidence>
<gene>
    <name evidence="2" type="ORF">SJ2017_2017</name>
</gene>
<dbReference type="SUPFAM" id="SSF51197">
    <property type="entry name" value="Clavaminate synthase-like"/>
    <property type="match status" value="1"/>
</dbReference>
<dbReference type="EMBL" id="CP020472">
    <property type="protein sequence ID" value="ARD22315.1"/>
    <property type="molecule type" value="Genomic_DNA"/>
</dbReference>
<dbReference type="Proteomes" id="UP000191820">
    <property type="component" value="Chromosome"/>
</dbReference>
<dbReference type="InterPro" id="IPR041667">
    <property type="entry name" value="Cupin_8"/>
</dbReference>
<dbReference type="Pfam" id="PF13621">
    <property type="entry name" value="Cupin_8"/>
    <property type="match status" value="1"/>
</dbReference>
<dbReference type="InterPro" id="IPR003347">
    <property type="entry name" value="JmjC_dom"/>
</dbReference>
<sequence length="338" mass="38507">MANKKLVISEYTGVTPQNIDRTLLYSEQPVILKNFASDWTLVHHGKKSLLKAMDYLRKKFDGNSVNACYLHNDHQGRVFYNKDLSGFNFDPVQLPLNDVLAQLIDQISKPHPDTIYVGSTSIKHYFPELLEEITIDTMPDDALTNIWMGNQTNISAHYDVAQNLACSVVGRRRFTLFPPEQIDNLYIGPIDLAPGGQPISLADLTNPDFERYPKLKHAFNASQVVELEVGDALIIPSMWWHQVEALAPFNVLINYWFTSGLGHLGQPSNALMHGILSLRDLPKVQKDAWKKLFDHYVFNDEYSNFEHIQPSAQGVLRSPLNEITARKLRAQIQNQLRR</sequence>
<proteinExistence type="predicted"/>
<dbReference type="SMART" id="SM00558">
    <property type="entry name" value="JmjC"/>
    <property type="match status" value="1"/>
</dbReference>
<reference evidence="2 3" key="1">
    <citation type="submission" date="2017-03" db="EMBL/GenBank/DDBJ databases">
        <title>Genome sequencing of Shewanella japonica KCTC 22435.</title>
        <authorList>
            <person name="Kim K.M."/>
        </authorList>
    </citation>
    <scope>NUCLEOTIDE SEQUENCE [LARGE SCALE GENOMIC DNA]</scope>
    <source>
        <strain evidence="2 3">KCTC 22435</strain>
    </source>
</reference>